<organism evidence="1 2">
    <name type="scientific">Paenibacillus roseus</name>
    <dbReference type="NCBI Taxonomy" id="2798579"/>
    <lineage>
        <taxon>Bacteria</taxon>
        <taxon>Bacillati</taxon>
        <taxon>Bacillota</taxon>
        <taxon>Bacilli</taxon>
        <taxon>Bacillales</taxon>
        <taxon>Paenibacillaceae</taxon>
        <taxon>Paenibacillus</taxon>
    </lineage>
</organism>
<evidence type="ECO:0008006" key="3">
    <source>
        <dbReference type="Google" id="ProtNLM"/>
    </source>
</evidence>
<dbReference type="InterPro" id="IPR013783">
    <property type="entry name" value="Ig-like_fold"/>
</dbReference>
<dbReference type="InterPro" id="IPR035986">
    <property type="entry name" value="PKD_dom_sf"/>
</dbReference>
<evidence type="ECO:0000313" key="2">
    <source>
        <dbReference type="Proteomes" id="UP000640274"/>
    </source>
</evidence>
<sequence length="1757" mass="197826">MVRTSPTGSYSLADESSEVVGTLPATRTITANTTYGTVQGYNVDYSTYKNTVNSGSLASVSLSTANKTAFVSFFYEKTNNSGKYTSDFWINPGTIEFRETFHFIPQISVSGCTYYSHRYRIVRGSSSVVTNPVYGINTTSTFSYDKYPSVIAAGTHNVYIEVTTSCGTSEWVGPKQLVVSSPKNNRPPVFQIGFVYPWADTIPLQEVLEGELVNMIYIIDPKVPTPHDPDGDDLYFEGFDFEGTSSTFLKTIPTAYKDNLYLNGYNRITMSSPGTHSISATMRDVFGASSTAYTSIKVVSRNPIPRIEAPSEVIVNRPLKPNAIHGQNSTAALNKTIRDYHWTNKQDKYSQLGTETVELEVTDSGGIRSLPKDKAKVMINVVPDRPPVAQLELPQRILRGPVDILNKSYSPDKDEIIRSELTIWYDADNSGKFNKEPARMTNLLLNGTHKFNPVKVGKYRFQIEVEEDWGLKDKAVYEIEVVNEAPQTSFSLTSDSPEPPEFDIFNIAPTAVLFKNDWVGSTTFASKADKLNEIYLGYDEETNSLVNRYGKSPYKAPPNNAEMTKEERKEPYASNGQLFNIPYLHSGVSGSKKTFSGVFGSISYTEISSSYNLKEEYFSEKQRTSGDKMYLIHDRLGGSYQTACRYYRQNEDTHLWKCFLTRTDTDGKKSWTYETEKVETSSKSDVPLEIGGGKYKGGIAISDDGLKIGFHETVVSGGLVDRVLKWYEIETLRPFAGNVSSGPVPTKNDLEESSYNSTTGVSIKKKLLFEDDEVAIKSIKISENYQRDYNVYSYDYTERLETYNKLTNTTKTYTVYEKKKMTDRSYGSSCGVWTGGSMGYTFDFLGVGYATSQDGITYIVDAFNKIHIVAKDGTLIKVVPTLQKYPQTTYKCDGGNIDNYEYSIKDIGFGADGEFYVILQEKYFEQRGSIRNNQSYISITPNAYYKQYLYSSKGQVSVETNADELGQVLKKDTSIADADFTFEFQQSMAVSTHPSGFAFRAQNHQNMYRLELYNHKAELVKVVNGKRTSLGSAPISVRGDQFLHMKLSVRRDKIKIRSQGLPLFDVTDKTFKAGSYGYFFNAPGTKFRNLQVAVPIVDPNKIDDVGIVGEELTYNTLFEDIEKDAQVPGLDEWTYVHSQPNKFLDAKDGYSGRSQYHEMTFKEPLSQLDKVGQYTITYSGVDDPTPSGYKYPDSEAFASYMQRSDLYTKMVIIHRKPIALFTIKQDDNFVLSYTDASYDPDRWLPGGTCSKEATGIDYCSTRGITQYKWAYSDPDGKSMSGQLRKPTKKGLYTVRLSVQDEYGAWSDWYEQEIWLEAPLPNTPPVPGFTTTPITTYRNTDMRIESSAYDMEDGDRQSIEHGWYIKNISTGGSETYQSNARTEWMKSFNTVGTFAIRQVVKDSGGLAAELTKQVYIINRQPRAEIQVPESVDQSKPTKFDNLRPTFEWQFKDADSVDRQTQYQVRIYKYGGILQLDSGERSGNVLKWMPTSDLPENMNLYVQVRVHDGIEWGEWSERKFFYIETNRPPVADFTCTPNPGYEGDPIICTNRSVDPDGDQMTYEWQISGPGGYSKTYQTEHSSIPGSVTENRTGAYTIRLRAVDHKGAPNQQDEVQTVQVLPLALTAQVLHTPEWEARRVQWNARNPRAQRQADQFWAGEGFVLQAVPTATSSAGGSLTSAVSIRAESAGIGSTDLTRQGASWKGYLGEREANIRLEELQDGSYTFVFTVTYSNGIKKSATVTIRITNNWSDVIQLHRRY</sequence>
<dbReference type="Gene3D" id="2.60.120.560">
    <property type="entry name" value="Exo-inulinase, domain 1"/>
    <property type="match status" value="1"/>
</dbReference>
<proteinExistence type="predicted"/>
<dbReference type="Pfam" id="PF25788">
    <property type="entry name" value="Ig_Rha78A_N"/>
    <property type="match status" value="1"/>
</dbReference>
<name>A0A934MRM0_9BACL</name>
<comment type="caution">
    <text evidence="1">The sequence shown here is derived from an EMBL/GenBank/DDBJ whole genome shotgun (WGS) entry which is preliminary data.</text>
</comment>
<dbReference type="SUPFAM" id="SSF49299">
    <property type="entry name" value="PKD domain"/>
    <property type="match status" value="2"/>
</dbReference>
<evidence type="ECO:0000313" key="1">
    <source>
        <dbReference type="EMBL" id="MBJ6363023.1"/>
    </source>
</evidence>
<accession>A0A934MRM0</accession>
<reference evidence="1" key="1">
    <citation type="submission" date="2020-12" db="EMBL/GenBank/DDBJ databases">
        <authorList>
            <person name="Huq M.A."/>
        </authorList>
    </citation>
    <scope>NUCLEOTIDE SEQUENCE</scope>
    <source>
        <strain evidence="1">MAHUQ-46</strain>
    </source>
</reference>
<dbReference type="Proteomes" id="UP000640274">
    <property type="component" value="Unassembled WGS sequence"/>
</dbReference>
<keyword evidence="2" id="KW-1185">Reference proteome</keyword>
<protein>
    <recommendedName>
        <fullName evidence="3">PKD domain-containing protein</fullName>
    </recommendedName>
</protein>
<dbReference type="EMBL" id="JAELUP010000103">
    <property type="protein sequence ID" value="MBJ6363023.1"/>
    <property type="molecule type" value="Genomic_DNA"/>
</dbReference>
<dbReference type="RefSeq" id="WP_199020611.1">
    <property type="nucleotide sequence ID" value="NZ_JAELUP010000103.1"/>
</dbReference>
<dbReference type="Gene3D" id="2.60.40.10">
    <property type="entry name" value="Immunoglobulins"/>
    <property type="match status" value="2"/>
</dbReference>
<gene>
    <name evidence="1" type="ORF">JFN88_17620</name>
</gene>